<dbReference type="RefSeq" id="WP_210217823.1">
    <property type="nucleotide sequence ID" value="NZ_CP072793.1"/>
</dbReference>
<protein>
    <recommendedName>
        <fullName evidence="6">Probable periplasmic serine endoprotease DegP-like</fullName>
        <ecNumber evidence="5">3.4.21.107</ecNumber>
    </recommendedName>
    <alternativeName>
        <fullName evidence="14">Protease Do</fullName>
    </alternativeName>
</protein>
<keyword evidence="12" id="KW-0720">Serine protease</keyword>
<keyword evidence="7" id="KW-0645">Protease</keyword>
<keyword evidence="9" id="KW-0677">Repeat</keyword>
<keyword evidence="10" id="KW-0574">Periplasm</keyword>
<dbReference type="PANTHER" id="PTHR22939">
    <property type="entry name" value="SERINE PROTEASE FAMILY S1C HTRA-RELATED"/>
    <property type="match status" value="1"/>
</dbReference>
<evidence type="ECO:0000256" key="6">
    <source>
        <dbReference type="ARBA" id="ARBA00013958"/>
    </source>
</evidence>
<comment type="catalytic activity">
    <reaction evidence="1">
        <text>Acts on substrates that are at least partially unfolded. The cleavage site P1 residue is normally between a pair of hydrophobic residues, such as Val-|-Val.</text>
        <dbReference type="EC" id="3.4.21.107"/>
    </reaction>
</comment>
<feature type="binding site" evidence="16">
    <location>
        <position position="179"/>
    </location>
    <ligand>
        <name>substrate</name>
    </ligand>
</feature>
<evidence type="ECO:0000313" key="19">
    <source>
        <dbReference type="EMBL" id="QTR52271.1"/>
    </source>
</evidence>
<dbReference type="Pfam" id="PF13180">
    <property type="entry name" value="PDZ_2"/>
    <property type="match status" value="1"/>
</dbReference>
<dbReference type="Gene3D" id="2.40.10.120">
    <property type="match status" value="1"/>
</dbReference>
<feature type="chain" id="PRO_5038657858" description="Probable periplasmic serine endoprotease DegP-like" evidence="17">
    <location>
        <begin position="28"/>
        <end position="509"/>
    </location>
</feature>
<evidence type="ECO:0000256" key="9">
    <source>
        <dbReference type="ARBA" id="ARBA00022737"/>
    </source>
</evidence>
<dbReference type="Pfam" id="PF13365">
    <property type="entry name" value="Trypsin_2"/>
    <property type="match status" value="1"/>
</dbReference>
<keyword evidence="13" id="KW-0346">Stress response</keyword>
<evidence type="ECO:0000313" key="20">
    <source>
        <dbReference type="Proteomes" id="UP000672009"/>
    </source>
</evidence>
<dbReference type="InterPro" id="IPR001940">
    <property type="entry name" value="Peptidase_S1C"/>
</dbReference>
<organism evidence="19 20">
    <name type="scientific">Thiothrix unzii</name>
    <dbReference type="NCBI Taxonomy" id="111769"/>
    <lineage>
        <taxon>Bacteria</taxon>
        <taxon>Pseudomonadati</taxon>
        <taxon>Pseudomonadota</taxon>
        <taxon>Gammaproteobacteria</taxon>
        <taxon>Thiotrichales</taxon>
        <taxon>Thiotrichaceae</taxon>
        <taxon>Thiothrix</taxon>
    </lineage>
</organism>
<dbReference type="Proteomes" id="UP000672009">
    <property type="component" value="Chromosome"/>
</dbReference>
<evidence type="ECO:0000256" key="4">
    <source>
        <dbReference type="ARBA" id="ARBA00010541"/>
    </source>
</evidence>
<sequence>MFKRNKLALATGLLGAALGFAVLPTMAEVLPPATPAVPAAPAAPAPAAVVTTPLAPIAAPVAMPTMGGLPDLVALIKQNSAAVVNISVEGKAVSSAYGLGLPDGLELPPELERFFRQLPDGNKGKKRSAQAVGSGFIISADGYVVTNAHVVDDAKTVTVGLGNKRELIAEVIGMDKLSDIALLKVKADNLPVVQLGNSDGLDVGQWVFAIGAPFGLDHTATQGIVSALSRSLPDGTYVPFIQTDVAVNPGNSGGPLFDLSGRVVGVNSQIYSQSGGYMGISFAIPINVAKNVVEQLKAKGQVSRGWLGVAIQDMNQELATSFNLSQPSGALVSSVERGSPADKAGIQAGDVIIGFGAGEVKSASDLPLLVGNTPVGTSVPVKVLRAGSEKTLDVTVDELADSGDKSSPRVATGEAGQGVLGVVVADLSEAERKANELKEGGVMIREVLPDSAADKAGLTTGDIIVSVNNASITSADALKAAVKSAPEGKPLAMLVMQDGKTRFIAISKP</sequence>
<feature type="binding site" evidence="16">
    <location>
        <begin position="250"/>
        <end position="252"/>
    </location>
    <ligand>
        <name>substrate</name>
    </ligand>
</feature>
<evidence type="ECO:0000256" key="10">
    <source>
        <dbReference type="ARBA" id="ARBA00022764"/>
    </source>
</evidence>
<dbReference type="Gene3D" id="2.30.42.10">
    <property type="match status" value="2"/>
</dbReference>
<keyword evidence="20" id="KW-1185">Reference proteome</keyword>
<evidence type="ECO:0000256" key="14">
    <source>
        <dbReference type="ARBA" id="ARBA00032850"/>
    </source>
</evidence>
<dbReference type="InterPro" id="IPR001478">
    <property type="entry name" value="PDZ"/>
</dbReference>
<dbReference type="GO" id="GO:0042597">
    <property type="term" value="C:periplasmic space"/>
    <property type="evidence" value="ECO:0007669"/>
    <property type="project" value="UniProtKB-SubCell"/>
</dbReference>
<keyword evidence="11" id="KW-0378">Hydrolase</keyword>
<dbReference type="GO" id="GO:0004252">
    <property type="term" value="F:serine-type endopeptidase activity"/>
    <property type="evidence" value="ECO:0007669"/>
    <property type="project" value="InterPro"/>
</dbReference>
<comment type="similarity">
    <text evidence="4">Belongs to the peptidase S1C family.</text>
</comment>
<feature type="domain" description="PDZ" evidence="18">
    <location>
        <begin position="409"/>
        <end position="499"/>
    </location>
</feature>
<feature type="binding site" evidence="16">
    <location>
        <position position="149"/>
    </location>
    <ligand>
        <name>substrate</name>
    </ligand>
</feature>
<name>A0A975F6G8_9GAMM</name>
<evidence type="ECO:0000256" key="2">
    <source>
        <dbReference type="ARBA" id="ARBA00002610"/>
    </source>
</evidence>
<feature type="active site" description="Charge relay system" evidence="15">
    <location>
        <position position="149"/>
    </location>
</feature>
<dbReference type="KEGG" id="tun:J9260_11030"/>
<dbReference type="EMBL" id="CP072793">
    <property type="protein sequence ID" value="QTR52271.1"/>
    <property type="molecule type" value="Genomic_DNA"/>
</dbReference>
<comment type="function">
    <text evidence="2">Might be efficient in the degradation of transiently denatured and unfolded proteins which accumulate in the periplasm following stress conditions.</text>
</comment>
<dbReference type="AlphaFoldDB" id="A0A975F6G8"/>
<feature type="binding site" evidence="16">
    <location>
        <position position="89"/>
    </location>
    <ligand>
        <name>substrate</name>
    </ligand>
</feature>
<feature type="signal peptide" evidence="17">
    <location>
        <begin position="1"/>
        <end position="27"/>
    </location>
</feature>
<evidence type="ECO:0000256" key="15">
    <source>
        <dbReference type="PIRSR" id="PIRSR611782-1"/>
    </source>
</evidence>
<dbReference type="InterPro" id="IPR011782">
    <property type="entry name" value="Pept_S1C_Do"/>
</dbReference>
<proteinExistence type="inferred from homology"/>
<dbReference type="InterPro" id="IPR036034">
    <property type="entry name" value="PDZ_sf"/>
</dbReference>
<dbReference type="NCBIfam" id="TIGR02037">
    <property type="entry name" value="degP_htrA_DO"/>
    <property type="match status" value="1"/>
</dbReference>
<feature type="active site" description="Charge relay system" evidence="15">
    <location>
        <position position="179"/>
    </location>
</feature>
<evidence type="ECO:0000256" key="16">
    <source>
        <dbReference type="PIRSR" id="PIRSR611782-2"/>
    </source>
</evidence>
<evidence type="ECO:0000256" key="17">
    <source>
        <dbReference type="SAM" id="SignalP"/>
    </source>
</evidence>
<reference evidence="19" key="1">
    <citation type="submission" date="2021-04" db="EMBL/GenBank/DDBJ databases">
        <title>Genomics, taxonomy and metabolism of representatives of sulfur bacteria of the genus Thiothrix: Thiothrix fructosivorans QT, Thiothrix unzii A1T and three new species, Thiothrix subterranea sp. nov., Thiothrix litoralis sp. nov. and 'Candidatus Thiothrix anitrata' sp. nov.</title>
        <authorList>
            <person name="Ravin N.V."/>
            <person name="Smolyakov D."/>
            <person name="Rudenko T.S."/>
            <person name="Mardanov A.V."/>
            <person name="Beletsky A.V."/>
            <person name="Markov N.D."/>
            <person name="Fomenkov A.I."/>
            <person name="Roberts R.J."/>
            <person name="Karnachuk O.V."/>
            <person name="Novikov A."/>
            <person name="Grabovich M.Y."/>
        </authorList>
    </citation>
    <scope>NUCLEOTIDE SEQUENCE</scope>
    <source>
        <strain evidence="19">A1</strain>
    </source>
</reference>
<evidence type="ECO:0000256" key="7">
    <source>
        <dbReference type="ARBA" id="ARBA00022670"/>
    </source>
</evidence>
<keyword evidence="8 17" id="KW-0732">Signal</keyword>
<dbReference type="InterPro" id="IPR009003">
    <property type="entry name" value="Peptidase_S1_PA"/>
</dbReference>
<dbReference type="InterPro" id="IPR041489">
    <property type="entry name" value="PDZ_6"/>
</dbReference>
<evidence type="ECO:0000256" key="1">
    <source>
        <dbReference type="ARBA" id="ARBA00001772"/>
    </source>
</evidence>
<dbReference type="SUPFAM" id="SSF50156">
    <property type="entry name" value="PDZ domain-like"/>
    <property type="match status" value="2"/>
</dbReference>
<evidence type="ECO:0000256" key="11">
    <source>
        <dbReference type="ARBA" id="ARBA00022801"/>
    </source>
</evidence>
<evidence type="ECO:0000256" key="13">
    <source>
        <dbReference type="ARBA" id="ARBA00023016"/>
    </source>
</evidence>
<dbReference type="GO" id="GO:0006508">
    <property type="term" value="P:proteolysis"/>
    <property type="evidence" value="ECO:0007669"/>
    <property type="project" value="UniProtKB-KW"/>
</dbReference>
<gene>
    <name evidence="19" type="ORF">J9260_11030</name>
</gene>
<accession>A0A975F6G8</accession>
<dbReference type="SUPFAM" id="SSF50494">
    <property type="entry name" value="Trypsin-like serine proteases"/>
    <property type="match status" value="1"/>
</dbReference>
<evidence type="ECO:0000256" key="8">
    <source>
        <dbReference type="ARBA" id="ARBA00022729"/>
    </source>
</evidence>
<evidence type="ECO:0000256" key="5">
    <source>
        <dbReference type="ARBA" id="ARBA00013035"/>
    </source>
</evidence>
<evidence type="ECO:0000259" key="18">
    <source>
        <dbReference type="PROSITE" id="PS50106"/>
    </source>
</evidence>
<dbReference type="EC" id="3.4.21.107" evidence="5"/>
<dbReference type="Pfam" id="PF17820">
    <property type="entry name" value="PDZ_6"/>
    <property type="match status" value="1"/>
</dbReference>
<dbReference type="PROSITE" id="PS50106">
    <property type="entry name" value="PDZ"/>
    <property type="match status" value="2"/>
</dbReference>
<feature type="active site" description="Charge relay system" evidence="15">
    <location>
        <position position="252"/>
    </location>
</feature>
<dbReference type="PANTHER" id="PTHR22939:SF130">
    <property type="entry name" value="PERIPLASMIC SERINE ENDOPROTEASE DEGP-LIKE-RELATED"/>
    <property type="match status" value="1"/>
</dbReference>
<evidence type="ECO:0000256" key="3">
    <source>
        <dbReference type="ARBA" id="ARBA00004418"/>
    </source>
</evidence>
<comment type="subcellular location">
    <subcellularLocation>
        <location evidence="3">Periplasm</location>
    </subcellularLocation>
</comment>
<dbReference type="PRINTS" id="PR00834">
    <property type="entry name" value="PROTEASES2C"/>
</dbReference>
<evidence type="ECO:0000256" key="12">
    <source>
        <dbReference type="ARBA" id="ARBA00022825"/>
    </source>
</evidence>
<feature type="domain" description="PDZ" evidence="18">
    <location>
        <begin position="291"/>
        <end position="364"/>
    </location>
</feature>
<dbReference type="SMART" id="SM00228">
    <property type="entry name" value="PDZ"/>
    <property type="match status" value="2"/>
</dbReference>
<dbReference type="CDD" id="cd10839">
    <property type="entry name" value="cpPDZ1_DegP-like"/>
    <property type="match status" value="1"/>
</dbReference>